<gene>
    <name evidence="1" type="ORF">CgunFtcFv8_017812</name>
</gene>
<name>A0AAN8DTI7_CHAGU</name>
<dbReference type="Proteomes" id="UP001331515">
    <property type="component" value="Unassembled WGS sequence"/>
</dbReference>
<evidence type="ECO:0000313" key="2">
    <source>
        <dbReference type="Proteomes" id="UP001331515"/>
    </source>
</evidence>
<protein>
    <submittedName>
        <fullName evidence="1">Uncharacterized protein</fullName>
    </submittedName>
</protein>
<dbReference type="AlphaFoldDB" id="A0AAN8DTI7"/>
<comment type="caution">
    <text evidence="1">The sequence shown here is derived from an EMBL/GenBank/DDBJ whole genome shotgun (WGS) entry which is preliminary data.</text>
</comment>
<sequence length="112" mass="12517">MQCYPVWSSSKGTRGELLQTEPIWSLPPWDSLSCGRVGHINLFTTAATSTAQPARHLLNKSASACGPGQKEYGRDLAQRREMREWGEKKVGEQSESGRGEMCRRVKYGCSLR</sequence>
<evidence type="ECO:0000313" key="1">
    <source>
        <dbReference type="EMBL" id="KAK5925275.1"/>
    </source>
</evidence>
<proteinExistence type="predicted"/>
<organism evidence="1 2">
    <name type="scientific">Champsocephalus gunnari</name>
    <name type="common">Mackerel icefish</name>
    <dbReference type="NCBI Taxonomy" id="52237"/>
    <lineage>
        <taxon>Eukaryota</taxon>
        <taxon>Metazoa</taxon>
        <taxon>Chordata</taxon>
        <taxon>Craniata</taxon>
        <taxon>Vertebrata</taxon>
        <taxon>Euteleostomi</taxon>
        <taxon>Actinopterygii</taxon>
        <taxon>Neopterygii</taxon>
        <taxon>Teleostei</taxon>
        <taxon>Neoteleostei</taxon>
        <taxon>Acanthomorphata</taxon>
        <taxon>Eupercaria</taxon>
        <taxon>Perciformes</taxon>
        <taxon>Notothenioidei</taxon>
        <taxon>Channichthyidae</taxon>
        <taxon>Champsocephalus</taxon>
    </lineage>
</organism>
<dbReference type="EMBL" id="JAURVH010001520">
    <property type="protein sequence ID" value="KAK5925275.1"/>
    <property type="molecule type" value="Genomic_DNA"/>
</dbReference>
<accession>A0AAN8DTI7</accession>
<reference evidence="1 2" key="1">
    <citation type="journal article" date="2023" name="Mol. Biol. Evol.">
        <title>Genomics of Secondarily Temperate Adaptation in the Only Non-Antarctic Icefish.</title>
        <authorList>
            <person name="Rivera-Colon A.G."/>
            <person name="Rayamajhi N."/>
            <person name="Minhas B.F."/>
            <person name="Madrigal G."/>
            <person name="Bilyk K.T."/>
            <person name="Yoon V."/>
            <person name="Hune M."/>
            <person name="Gregory S."/>
            <person name="Cheng C.H.C."/>
            <person name="Catchen J.M."/>
        </authorList>
    </citation>
    <scope>NUCLEOTIDE SEQUENCE [LARGE SCALE GENOMIC DNA]</scope>
    <source>
        <tissue evidence="1">White muscle</tissue>
    </source>
</reference>
<keyword evidence="2" id="KW-1185">Reference proteome</keyword>